<name>A0A0R1ZQI3_9LACO</name>
<comment type="caution">
    <text evidence="1">The sequence shown here is derived from an EMBL/GenBank/DDBJ whole genome shotgun (WGS) entry which is preliminary data.</text>
</comment>
<keyword evidence="2" id="KW-1185">Reference proteome</keyword>
<evidence type="ECO:0000313" key="2">
    <source>
        <dbReference type="Proteomes" id="UP000051291"/>
    </source>
</evidence>
<dbReference type="RefSeq" id="WP_057906306.1">
    <property type="nucleotide sequence ID" value="NZ_AYYZ01000011.1"/>
</dbReference>
<dbReference type="Proteomes" id="UP000051291">
    <property type="component" value="Unassembled WGS sequence"/>
</dbReference>
<dbReference type="AlphaFoldDB" id="A0A0R1ZQI3"/>
<sequence length="95" mass="11292">MKNKVNGSLFASGILFLIFLSALFLGQLEFYDNQLSFYRAEINMKEAQTMRNMAQTHHLHDNQELKFNTGKVRFHEQRYEITLKNGQYYSFEAFK</sequence>
<protein>
    <submittedName>
        <fullName evidence="1">Uncharacterized protein</fullName>
    </submittedName>
</protein>
<proteinExistence type="predicted"/>
<dbReference type="PATRIC" id="fig|1423820.4.peg.141"/>
<evidence type="ECO:0000313" key="1">
    <source>
        <dbReference type="EMBL" id="KRM52995.1"/>
    </source>
</evidence>
<reference evidence="1 2" key="1">
    <citation type="journal article" date="2015" name="Genome Announc.">
        <title>Expanding the biotechnology potential of lactobacilli through comparative genomics of 213 strains and associated genera.</title>
        <authorList>
            <person name="Sun Z."/>
            <person name="Harris H.M."/>
            <person name="McCann A."/>
            <person name="Guo C."/>
            <person name="Argimon S."/>
            <person name="Zhang W."/>
            <person name="Yang X."/>
            <person name="Jeffery I.B."/>
            <person name="Cooney J.C."/>
            <person name="Kagawa T.F."/>
            <person name="Liu W."/>
            <person name="Song Y."/>
            <person name="Salvetti E."/>
            <person name="Wrobel A."/>
            <person name="Rasinkangas P."/>
            <person name="Parkhill J."/>
            <person name="Rea M.C."/>
            <person name="O'Sullivan O."/>
            <person name="Ritari J."/>
            <person name="Douillard F.P."/>
            <person name="Paul Ross R."/>
            <person name="Yang R."/>
            <person name="Briner A.E."/>
            <person name="Felis G.E."/>
            <person name="de Vos W.M."/>
            <person name="Barrangou R."/>
            <person name="Klaenhammer T.R."/>
            <person name="Caufield P.W."/>
            <person name="Cui Y."/>
            <person name="Zhang H."/>
            <person name="O'Toole P.W."/>
        </authorList>
    </citation>
    <scope>NUCLEOTIDE SEQUENCE [LARGE SCALE GENOMIC DNA]</scope>
    <source>
        <strain evidence="1 2">DSM 20653</strain>
    </source>
</reference>
<accession>A0A0R1ZQI3</accession>
<dbReference type="EMBL" id="AYYZ01000011">
    <property type="protein sequence ID" value="KRM52995.1"/>
    <property type="molecule type" value="Genomic_DNA"/>
</dbReference>
<dbReference type="STRING" id="1423820.FC64_GL000138"/>
<organism evidence="1 2">
    <name type="scientific">Ligilactobacillus araffinosus DSM 20653</name>
    <dbReference type="NCBI Taxonomy" id="1423820"/>
    <lineage>
        <taxon>Bacteria</taxon>
        <taxon>Bacillati</taxon>
        <taxon>Bacillota</taxon>
        <taxon>Bacilli</taxon>
        <taxon>Lactobacillales</taxon>
        <taxon>Lactobacillaceae</taxon>
        <taxon>Ligilactobacillus</taxon>
    </lineage>
</organism>
<gene>
    <name evidence="1" type="ORF">FC64_GL000138</name>
</gene>